<dbReference type="UniPathway" id="UPA00159">
    <property type="reaction ID" value="UER00277"/>
</dbReference>
<dbReference type="CDD" id="cd01746">
    <property type="entry name" value="GATase1_CTP_Synthase"/>
    <property type="match status" value="1"/>
</dbReference>
<dbReference type="GO" id="GO:0044210">
    <property type="term" value="P:'de novo' CTP biosynthetic process"/>
    <property type="evidence" value="ECO:0007669"/>
    <property type="project" value="UniProtKB-UniRule"/>
</dbReference>
<reference evidence="15 16" key="1">
    <citation type="submission" date="2019-01" db="EMBL/GenBank/DDBJ databases">
        <title>Egibacter rhizosphaerae EGI 80759T.</title>
        <authorList>
            <person name="Chen D.-D."/>
            <person name="Tian Y."/>
            <person name="Jiao J.-Y."/>
            <person name="Zhang X.-T."/>
            <person name="Zhang Y.-G."/>
            <person name="Zhang Y."/>
            <person name="Xiao M."/>
            <person name="Shu W.-S."/>
            <person name="Li W.-J."/>
        </authorList>
    </citation>
    <scope>NUCLEOTIDE SEQUENCE [LARGE SCALE GENOMIC DNA]</scope>
    <source>
        <strain evidence="15 16">EGI 80759</strain>
    </source>
</reference>
<feature type="binding site" evidence="11">
    <location>
        <position position="71"/>
    </location>
    <ligand>
        <name>Mg(2+)</name>
        <dbReference type="ChEBI" id="CHEBI:18420"/>
    </ligand>
</feature>
<dbReference type="GO" id="GO:0004359">
    <property type="term" value="F:glutaminase activity"/>
    <property type="evidence" value="ECO:0007669"/>
    <property type="project" value="RHEA"/>
</dbReference>
<gene>
    <name evidence="11" type="primary">pyrG</name>
    <name evidence="15" type="ORF">ER308_19785</name>
</gene>
<keyword evidence="8 11" id="KW-0315">Glutamine amidotransferase</keyword>
<dbReference type="NCBIfam" id="TIGR00337">
    <property type="entry name" value="PyrG"/>
    <property type="match status" value="1"/>
</dbReference>
<dbReference type="KEGG" id="erz:ER308_19785"/>
<evidence type="ECO:0000256" key="2">
    <source>
        <dbReference type="ARBA" id="ARBA00007533"/>
    </source>
</evidence>
<dbReference type="SUPFAM" id="SSF52317">
    <property type="entry name" value="Class I glutamine amidotransferase-like"/>
    <property type="match status" value="1"/>
</dbReference>
<accession>A0A411YK78</accession>
<dbReference type="CDD" id="cd03113">
    <property type="entry name" value="CTPS_N"/>
    <property type="match status" value="1"/>
</dbReference>
<feature type="binding site" evidence="11">
    <location>
        <begin position="14"/>
        <end position="19"/>
    </location>
    <ligand>
        <name>ATP</name>
        <dbReference type="ChEBI" id="CHEBI:30616"/>
    </ligand>
</feature>
<feature type="binding site" evidence="11">
    <location>
        <position position="500"/>
    </location>
    <ligand>
        <name>L-glutamine</name>
        <dbReference type="ChEBI" id="CHEBI:58359"/>
    </ligand>
</feature>
<dbReference type="InterPro" id="IPR033828">
    <property type="entry name" value="GATase1_CTP_Synthase"/>
</dbReference>
<feature type="domain" description="Glutamine amidotransferase" evidence="13">
    <location>
        <begin position="307"/>
        <end position="564"/>
    </location>
</feature>
<feature type="binding site" evidence="11">
    <location>
        <position position="13"/>
    </location>
    <ligand>
        <name>CTP</name>
        <dbReference type="ChEBI" id="CHEBI:37563"/>
        <note>allosteric inhibitor</note>
    </ligand>
</feature>
<proteinExistence type="inferred from homology"/>
<feature type="active site" evidence="11">
    <location>
        <position position="545"/>
    </location>
</feature>
<comment type="subunit">
    <text evidence="11">Homotetramer.</text>
</comment>
<feature type="binding site" evidence="11">
    <location>
        <position position="246"/>
    </location>
    <ligand>
        <name>ATP</name>
        <dbReference type="ChEBI" id="CHEBI:30616"/>
    </ligand>
</feature>
<dbReference type="InterPro" id="IPR004468">
    <property type="entry name" value="CTP_synthase"/>
</dbReference>
<dbReference type="Pfam" id="PF00117">
    <property type="entry name" value="GATase"/>
    <property type="match status" value="1"/>
</dbReference>
<comment type="similarity">
    <text evidence="2 11">Belongs to the CTP synthase family.</text>
</comment>
<dbReference type="InterPro" id="IPR017456">
    <property type="entry name" value="CTP_synthase_N"/>
</dbReference>
<feature type="region of interest" description="Amidoligase domain" evidence="11">
    <location>
        <begin position="1"/>
        <end position="271"/>
    </location>
</feature>
<dbReference type="GO" id="GO:0019856">
    <property type="term" value="P:pyrimidine nucleobase biosynthetic process"/>
    <property type="evidence" value="ECO:0007669"/>
    <property type="project" value="TreeGrafter"/>
</dbReference>
<organism evidence="15 16">
    <name type="scientific">Egibacter rhizosphaerae</name>
    <dbReference type="NCBI Taxonomy" id="1670831"/>
    <lineage>
        <taxon>Bacteria</taxon>
        <taxon>Bacillati</taxon>
        <taxon>Actinomycetota</taxon>
        <taxon>Nitriliruptoria</taxon>
        <taxon>Egibacterales</taxon>
        <taxon>Egibacteraceae</taxon>
        <taxon>Egibacter</taxon>
    </lineage>
</organism>
<dbReference type="HAMAP" id="MF_01227">
    <property type="entry name" value="PyrG"/>
    <property type="match status" value="1"/>
</dbReference>
<keyword evidence="16" id="KW-1185">Reference proteome</keyword>
<evidence type="ECO:0000256" key="3">
    <source>
        <dbReference type="ARBA" id="ARBA00022598"/>
    </source>
</evidence>
<comment type="activity regulation">
    <text evidence="11">Allosterically activated by GTP, when glutamine is the substrate; GTP has no effect on the reaction when ammonia is the substrate. The allosteric effector GTP functions by stabilizing the protein conformation that binds the tetrahedral intermediate(s) formed during glutamine hydrolysis. Inhibited by the product CTP, via allosteric rather than competitive inhibition.</text>
</comment>
<protein>
    <recommendedName>
        <fullName evidence="11">CTP synthase</fullName>
        <ecNumber evidence="11">6.3.4.2</ecNumber>
    </recommendedName>
    <alternativeName>
        <fullName evidence="11">Cytidine 5'-triphosphate synthase</fullName>
    </alternativeName>
    <alternativeName>
        <fullName evidence="11">Cytidine triphosphate synthetase</fullName>
        <shortName evidence="11">CTP synthetase</shortName>
        <shortName evidence="11">CTPS</shortName>
    </alternativeName>
    <alternativeName>
        <fullName evidence="11">UTP--ammonia ligase</fullName>
    </alternativeName>
</protein>
<dbReference type="Gene3D" id="3.40.50.300">
    <property type="entry name" value="P-loop containing nucleotide triphosphate hydrolases"/>
    <property type="match status" value="1"/>
</dbReference>
<dbReference type="NCBIfam" id="NF003792">
    <property type="entry name" value="PRK05380.1"/>
    <property type="match status" value="1"/>
</dbReference>
<dbReference type="FunFam" id="3.40.50.880:FF:000002">
    <property type="entry name" value="CTP synthase"/>
    <property type="match status" value="1"/>
</dbReference>
<dbReference type="EMBL" id="CP036402">
    <property type="protein sequence ID" value="QBI21587.1"/>
    <property type="molecule type" value="Genomic_DNA"/>
</dbReference>
<evidence type="ECO:0000259" key="14">
    <source>
        <dbReference type="Pfam" id="PF06418"/>
    </source>
</evidence>
<dbReference type="GO" id="GO:0003883">
    <property type="term" value="F:CTP synthase activity"/>
    <property type="evidence" value="ECO:0007669"/>
    <property type="project" value="UniProtKB-UniRule"/>
</dbReference>
<keyword evidence="7 11" id="KW-0460">Magnesium</keyword>
<dbReference type="GO" id="GO:0005524">
    <property type="term" value="F:ATP binding"/>
    <property type="evidence" value="ECO:0007669"/>
    <property type="project" value="UniProtKB-KW"/>
</dbReference>
<keyword evidence="3 11" id="KW-0436">Ligase</keyword>
<comment type="function">
    <text evidence="11">Catalyzes the ATP-dependent amination of UTP to CTP with either L-glutamine or ammonia as the source of nitrogen. Regulates intracellular CTP levels through interactions with the four ribonucleotide triphosphates.</text>
</comment>
<sequence>MAKHILVTGGVSSSLGKGITAASLGRLLKARGLRVTMQKLDPYVNVDPGTMNPFEHGEVFVTEDGGETDLDLGHYERFIDESLHKVSSVTTGQIYQSVIAKERRGDYLGKTVQVVPHVTDEIKSRILALAHEDRAAGPTDVVITEVGGTVGDIEGLPFLEAIRQLRYDVGREQICYVHCALVPFIGPTGELKTKPAQHSVRELRSIGIQPDALVLRSDRPLSPELKQKVAMLSDVDVDGVVSAHDADSLYAVPLRLREEGLDDFVVRRLRLDPVPEPDLTEWSAIVDRALAPQDRVRIAVVGKYTSLPDAYLSVVEALGHAGVANGVEVEIAWVSTDELVPGEDPEVVASLGDAAARRSGIGGGGNGALDHGLAARVDRALGRVHGILVPGGFGVRGIEGKVVAAQEAREREVPYLGICLGLQVAIIEYARHVLGLREAHSTEFAPETPDPVVDLMPDQHDVADLGGTMRLGTYPCRLTPGTRSASAYGEPVIYERHRHRWEVNNRYRSALSDGGMTFAGLSPDDRLVEIIELEGHPWFVGTQFHPEFRSRPNRPHPLFAGFVAAARERMLAEAGRLPELDDPRDVTAAVRGGVAPSAGDGT</sequence>
<dbReference type="PANTHER" id="PTHR11550:SF0">
    <property type="entry name" value="CTP SYNTHASE-RELATED"/>
    <property type="match status" value="1"/>
</dbReference>
<dbReference type="InterPro" id="IPR017926">
    <property type="entry name" value="GATASE"/>
</dbReference>
<feature type="binding site" evidence="11">
    <location>
        <position position="71"/>
    </location>
    <ligand>
        <name>ATP</name>
        <dbReference type="ChEBI" id="CHEBI:30616"/>
    </ligand>
</feature>
<evidence type="ECO:0000256" key="10">
    <source>
        <dbReference type="ARBA" id="ARBA00047781"/>
    </source>
</evidence>
<comment type="catalytic activity">
    <reaction evidence="10 11">
        <text>UTP + L-glutamine + ATP + H2O = CTP + L-glutamate + ADP + phosphate + 2 H(+)</text>
        <dbReference type="Rhea" id="RHEA:26426"/>
        <dbReference type="ChEBI" id="CHEBI:15377"/>
        <dbReference type="ChEBI" id="CHEBI:15378"/>
        <dbReference type="ChEBI" id="CHEBI:29985"/>
        <dbReference type="ChEBI" id="CHEBI:30616"/>
        <dbReference type="ChEBI" id="CHEBI:37563"/>
        <dbReference type="ChEBI" id="CHEBI:43474"/>
        <dbReference type="ChEBI" id="CHEBI:46398"/>
        <dbReference type="ChEBI" id="CHEBI:58359"/>
        <dbReference type="ChEBI" id="CHEBI:456216"/>
        <dbReference type="EC" id="6.3.4.2"/>
    </reaction>
</comment>
<keyword evidence="6 11" id="KW-0067">ATP-binding</keyword>
<keyword evidence="9 11" id="KW-0665">Pyrimidine biosynthesis</keyword>
<dbReference type="PROSITE" id="PS51273">
    <property type="entry name" value="GATASE_TYPE_1"/>
    <property type="match status" value="1"/>
</dbReference>
<dbReference type="AlphaFoldDB" id="A0A411YK78"/>
<evidence type="ECO:0000256" key="6">
    <source>
        <dbReference type="ARBA" id="ARBA00022840"/>
    </source>
</evidence>
<evidence type="ECO:0000259" key="13">
    <source>
        <dbReference type="Pfam" id="PF00117"/>
    </source>
</evidence>
<feature type="binding site" evidence="11">
    <location>
        <position position="228"/>
    </location>
    <ligand>
        <name>UTP</name>
        <dbReference type="ChEBI" id="CHEBI:46398"/>
    </ligand>
</feature>
<feature type="domain" description="CTP synthase N-terminal" evidence="14">
    <location>
        <begin position="3"/>
        <end position="271"/>
    </location>
</feature>
<dbReference type="RefSeq" id="WP_131156579.1">
    <property type="nucleotide sequence ID" value="NZ_CP036402.1"/>
</dbReference>
<feature type="binding site" evidence="11">
    <location>
        <begin position="192"/>
        <end position="197"/>
    </location>
    <ligand>
        <name>CTP</name>
        <dbReference type="ChEBI" id="CHEBI:37563"/>
        <note>allosteric inhibitor</note>
    </ligand>
</feature>
<evidence type="ECO:0000256" key="7">
    <source>
        <dbReference type="ARBA" id="ARBA00022842"/>
    </source>
</evidence>
<feature type="binding site" evidence="11">
    <location>
        <position position="392"/>
    </location>
    <ligand>
        <name>L-glutamine</name>
        <dbReference type="ChEBI" id="CHEBI:58359"/>
    </ligand>
</feature>
<feature type="binding site" evidence="11">
    <location>
        <position position="13"/>
    </location>
    <ligand>
        <name>UTP</name>
        <dbReference type="ChEBI" id="CHEBI:46398"/>
    </ligand>
</feature>
<dbReference type="Pfam" id="PF06418">
    <property type="entry name" value="CTP_synth_N"/>
    <property type="match status" value="1"/>
</dbReference>
<comment type="pathway">
    <text evidence="1 11">Pyrimidine metabolism; CTP biosynthesis via de novo pathway; CTP from UDP: step 2/2.</text>
</comment>
<feature type="region of interest" description="Disordered" evidence="12">
    <location>
        <begin position="582"/>
        <end position="602"/>
    </location>
</feature>
<feature type="active site" description="Nucleophile; for glutamine hydrolysis" evidence="11">
    <location>
        <position position="419"/>
    </location>
</feature>
<dbReference type="PANTHER" id="PTHR11550">
    <property type="entry name" value="CTP SYNTHASE"/>
    <property type="match status" value="1"/>
</dbReference>
<comment type="caution">
    <text evidence="11">Lacks conserved residue(s) required for the propagation of feature annotation.</text>
</comment>
<name>A0A411YK78_9ACTN</name>
<evidence type="ECO:0000256" key="1">
    <source>
        <dbReference type="ARBA" id="ARBA00005171"/>
    </source>
</evidence>
<evidence type="ECO:0000256" key="8">
    <source>
        <dbReference type="ARBA" id="ARBA00022962"/>
    </source>
</evidence>
<evidence type="ECO:0000256" key="12">
    <source>
        <dbReference type="SAM" id="MobiDB-lite"/>
    </source>
</evidence>
<evidence type="ECO:0000256" key="4">
    <source>
        <dbReference type="ARBA" id="ARBA00022723"/>
    </source>
</evidence>
<feature type="binding site" evidence="11">
    <location>
        <position position="228"/>
    </location>
    <ligand>
        <name>CTP</name>
        <dbReference type="ChEBI" id="CHEBI:37563"/>
        <note>allosteric inhibitor</note>
    </ligand>
</feature>
<dbReference type="Proteomes" id="UP000291469">
    <property type="component" value="Chromosome"/>
</dbReference>
<dbReference type="FunFam" id="3.40.50.300:FF:000009">
    <property type="entry name" value="CTP synthase"/>
    <property type="match status" value="1"/>
</dbReference>
<dbReference type="InterPro" id="IPR029062">
    <property type="entry name" value="Class_I_gatase-like"/>
</dbReference>
<dbReference type="OrthoDB" id="9801107at2"/>
<evidence type="ECO:0000256" key="9">
    <source>
        <dbReference type="ARBA" id="ARBA00022975"/>
    </source>
</evidence>
<dbReference type="SUPFAM" id="SSF52540">
    <property type="entry name" value="P-loop containing nucleoside triphosphate hydrolases"/>
    <property type="match status" value="1"/>
</dbReference>
<feature type="active site" evidence="11">
    <location>
        <position position="547"/>
    </location>
</feature>
<keyword evidence="4 11" id="KW-0479">Metal-binding</keyword>
<dbReference type="Gene3D" id="3.40.50.880">
    <property type="match status" value="1"/>
</dbReference>
<feature type="binding site" evidence="11">
    <location>
        <position position="145"/>
    </location>
    <ligand>
        <name>Mg(2+)</name>
        <dbReference type="ChEBI" id="CHEBI:18420"/>
    </ligand>
</feature>
<feature type="binding site" evidence="11">
    <location>
        <begin position="152"/>
        <end position="154"/>
    </location>
    <ligand>
        <name>CTP</name>
        <dbReference type="ChEBI" id="CHEBI:37563"/>
        <note>allosteric inhibitor</note>
    </ligand>
</feature>
<evidence type="ECO:0000256" key="11">
    <source>
        <dbReference type="HAMAP-Rule" id="MF_01227"/>
    </source>
</evidence>
<dbReference type="GO" id="GO:0097268">
    <property type="term" value="C:cytoophidium"/>
    <property type="evidence" value="ECO:0007669"/>
    <property type="project" value="UniProtKB-ARBA"/>
</dbReference>
<evidence type="ECO:0000256" key="5">
    <source>
        <dbReference type="ARBA" id="ARBA00022741"/>
    </source>
</evidence>
<feature type="binding site" evidence="11">
    <location>
        <begin position="420"/>
        <end position="423"/>
    </location>
    <ligand>
        <name>L-glutamine</name>
        <dbReference type="ChEBI" id="CHEBI:58359"/>
    </ligand>
</feature>
<evidence type="ECO:0000313" key="16">
    <source>
        <dbReference type="Proteomes" id="UP000291469"/>
    </source>
</evidence>
<feature type="binding site" evidence="11">
    <location>
        <position position="443"/>
    </location>
    <ligand>
        <name>L-glutamine</name>
        <dbReference type="ChEBI" id="CHEBI:58359"/>
    </ligand>
</feature>
<dbReference type="GO" id="GO:0046872">
    <property type="term" value="F:metal ion binding"/>
    <property type="evidence" value="ECO:0007669"/>
    <property type="project" value="UniProtKB-KW"/>
</dbReference>
<evidence type="ECO:0000313" key="15">
    <source>
        <dbReference type="EMBL" id="QBI21587.1"/>
    </source>
</evidence>
<dbReference type="EC" id="6.3.4.2" evidence="11"/>
<comment type="catalytic activity">
    <reaction evidence="11">
        <text>UTP + NH4(+) + ATP = CTP + ADP + phosphate + 2 H(+)</text>
        <dbReference type="Rhea" id="RHEA:16597"/>
        <dbReference type="ChEBI" id="CHEBI:15378"/>
        <dbReference type="ChEBI" id="CHEBI:28938"/>
        <dbReference type="ChEBI" id="CHEBI:30616"/>
        <dbReference type="ChEBI" id="CHEBI:37563"/>
        <dbReference type="ChEBI" id="CHEBI:43474"/>
        <dbReference type="ChEBI" id="CHEBI:46398"/>
        <dbReference type="ChEBI" id="CHEBI:456216"/>
    </reaction>
</comment>
<dbReference type="GO" id="GO:0042802">
    <property type="term" value="F:identical protein binding"/>
    <property type="evidence" value="ECO:0007669"/>
    <property type="project" value="TreeGrafter"/>
</dbReference>
<dbReference type="InterPro" id="IPR027417">
    <property type="entry name" value="P-loop_NTPase"/>
</dbReference>
<comment type="catalytic activity">
    <reaction evidence="11">
        <text>L-glutamine + H2O = L-glutamate + NH4(+)</text>
        <dbReference type="Rhea" id="RHEA:15889"/>
        <dbReference type="ChEBI" id="CHEBI:15377"/>
        <dbReference type="ChEBI" id="CHEBI:28938"/>
        <dbReference type="ChEBI" id="CHEBI:29985"/>
        <dbReference type="ChEBI" id="CHEBI:58359"/>
    </reaction>
</comment>
<feature type="binding site" evidence="11">
    <location>
        <begin position="192"/>
        <end position="197"/>
    </location>
    <ligand>
        <name>UTP</name>
        <dbReference type="ChEBI" id="CHEBI:46398"/>
    </ligand>
</feature>
<keyword evidence="5 11" id="KW-0547">Nucleotide-binding</keyword>
<dbReference type="GO" id="GO:0005829">
    <property type="term" value="C:cytosol"/>
    <property type="evidence" value="ECO:0007669"/>
    <property type="project" value="TreeGrafter"/>
</dbReference>
<comment type="miscellaneous">
    <text evidence="11">CTPSs have evolved a hybrid strategy for distinguishing between UTP and CTP. The overlapping regions of the product feedback inhibitory and substrate sites recognize a common feature in both compounds, the triphosphate moiety. To differentiate isosteric substrate and product pyrimidine rings, an additional pocket far from the expected kinase/ligase catalytic site, specifically recognizes the cytosine and ribose portions of the product inhibitor.</text>
</comment>